<accession>A0ACC7VC39</accession>
<sequence>MEVVIGLYYSIDQVANELGKTKRQVQYLVQQRLAEPINIDTHRRDGGYRFSEEELKRLREVFQLPGVSVKDAARQLEMTPQYLMKFVKEEQIKSDVAMIGNRKRRWFQQEEINRFKNFLSQKSHAKREGEYGRKVQLISREVHIFDEVLVNGSMARVVSVEPLQVLTDNGEFIRVNSIDGKTRNLPERRYIRKRGVVEFRMPIPRHYQHPVYQLLFQLLHQLGERNIQIYEEEFGDYLVRCRLGVVHLSEREIQLLQRSIISGDVQIDNQTVMFQSDEVQKTLYISKQLLKQYESIAYQEEISADEKLLEALHHYIAKS</sequence>
<protein>
    <submittedName>
        <fullName evidence="1">Uncharacterized protein</fullName>
    </submittedName>
</protein>
<keyword evidence="2" id="KW-1185">Reference proteome</keyword>
<reference evidence="1" key="1">
    <citation type="submission" date="2019-11" db="EMBL/GenBank/DDBJ databases">
        <title>Genome sequences of 17 halophilic strains isolated from different environments.</title>
        <authorList>
            <person name="Furrow R.E."/>
        </authorList>
    </citation>
    <scope>NUCLEOTIDE SEQUENCE</scope>
    <source>
        <strain evidence="1">22510_22_Filter</strain>
    </source>
</reference>
<dbReference type="Proteomes" id="UP000466692">
    <property type="component" value="Unassembled WGS sequence"/>
</dbReference>
<organism evidence="1 2">
    <name type="scientific">Pontibacillus yanchengensis</name>
    <dbReference type="NCBI Taxonomy" id="462910"/>
    <lineage>
        <taxon>Bacteria</taxon>
        <taxon>Bacillati</taxon>
        <taxon>Bacillota</taxon>
        <taxon>Bacilli</taxon>
        <taxon>Bacillales</taxon>
        <taxon>Bacillaceae</taxon>
        <taxon>Pontibacillus</taxon>
    </lineage>
</organism>
<evidence type="ECO:0000313" key="2">
    <source>
        <dbReference type="Proteomes" id="UP000466692"/>
    </source>
</evidence>
<comment type="caution">
    <text evidence="1">The sequence shown here is derived from an EMBL/GenBank/DDBJ whole genome shotgun (WGS) entry which is preliminary data.</text>
</comment>
<dbReference type="EMBL" id="WMEU01000001">
    <property type="protein sequence ID" value="MYL51781.1"/>
    <property type="molecule type" value="Genomic_DNA"/>
</dbReference>
<proteinExistence type="predicted"/>
<gene>
    <name evidence="1" type="ORF">GLW08_00360</name>
</gene>
<evidence type="ECO:0000313" key="1">
    <source>
        <dbReference type="EMBL" id="MYL51781.1"/>
    </source>
</evidence>
<name>A0ACC7VC39_9BACI</name>